<dbReference type="PANTHER" id="PTHR12975:SF6">
    <property type="entry name" value="TRAFFICKING PROTEIN PARTICLE COMPLEX SUBUNIT 8"/>
    <property type="match status" value="1"/>
</dbReference>
<evidence type="ECO:0000256" key="1">
    <source>
        <dbReference type="SAM" id="MobiDB-lite"/>
    </source>
</evidence>
<dbReference type="Pfam" id="PF12739">
    <property type="entry name" value="TRAPPC-Trs85"/>
    <property type="match status" value="1"/>
</dbReference>
<dbReference type="PANTHER" id="PTHR12975">
    <property type="entry name" value="TRANSPORT PROTEIN TRAPP"/>
    <property type="match status" value="1"/>
</dbReference>
<protein>
    <submittedName>
        <fullName evidence="2">Uncharacterized protein</fullName>
    </submittedName>
</protein>
<proteinExistence type="predicted"/>
<accession>A0A167NVJ4</accession>
<organism evidence="2 3">
    <name type="scientific">Cordyceps fumosorosea (strain ARSEF 2679)</name>
    <name type="common">Isaria fumosorosea</name>
    <dbReference type="NCBI Taxonomy" id="1081104"/>
    <lineage>
        <taxon>Eukaryota</taxon>
        <taxon>Fungi</taxon>
        <taxon>Dikarya</taxon>
        <taxon>Ascomycota</taxon>
        <taxon>Pezizomycotina</taxon>
        <taxon>Sordariomycetes</taxon>
        <taxon>Hypocreomycetidae</taxon>
        <taxon>Hypocreales</taxon>
        <taxon>Cordycipitaceae</taxon>
        <taxon>Cordyceps</taxon>
    </lineage>
</organism>
<dbReference type="EMBL" id="AZHB01000023">
    <property type="protein sequence ID" value="OAA55991.1"/>
    <property type="molecule type" value="Genomic_DNA"/>
</dbReference>
<dbReference type="AlphaFoldDB" id="A0A167NVJ4"/>
<evidence type="ECO:0000313" key="2">
    <source>
        <dbReference type="EMBL" id="OAA55991.1"/>
    </source>
</evidence>
<dbReference type="RefSeq" id="XP_018701502.1">
    <property type="nucleotide sequence ID" value="XM_018851192.1"/>
</dbReference>
<reference evidence="2 3" key="1">
    <citation type="journal article" date="2016" name="Genome Biol. Evol.">
        <title>Divergent and convergent evolution of fungal pathogenicity.</title>
        <authorList>
            <person name="Shang Y."/>
            <person name="Xiao G."/>
            <person name="Zheng P."/>
            <person name="Cen K."/>
            <person name="Zhan S."/>
            <person name="Wang C."/>
        </authorList>
    </citation>
    <scope>NUCLEOTIDE SEQUENCE [LARGE SCALE GENOMIC DNA]</scope>
    <source>
        <strain evidence="2 3">ARSEF 2679</strain>
    </source>
</reference>
<keyword evidence="3" id="KW-1185">Reference proteome</keyword>
<dbReference type="STRING" id="1081104.A0A167NVJ4"/>
<comment type="caution">
    <text evidence="2">The sequence shown here is derived from an EMBL/GenBank/DDBJ whole genome shotgun (WGS) entry which is preliminary data.</text>
</comment>
<feature type="compositionally biased region" description="Low complexity" evidence="1">
    <location>
        <begin position="66"/>
        <end position="82"/>
    </location>
</feature>
<dbReference type="InterPro" id="IPR024420">
    <property type="entry name" value="TRAPP_III_complex_Trs85"/>
</dbReference>
<feature type="region of interest" description="Disordered" evidence="1">
    <location>
        <begin position="32"/>
        <end position="84"/>
    </location>
</feature>
<name>A0A167NVJ4_CORFA</name>
<dbReference type="OrthoDB" id="203724at2759"/>
<feature type="region of interest" description="Disordered" evidence="1">
    <location>
        <begin position="527"/>
        <end position="591"/>
    </location>
</feature>
<evidence type="ECO:0000313" key="3">
    <source>
        <dbReference type="Proteomes" id="UP000076744"/>
    </source>
</evidence>
<sequence length="591" mass="65006">MAQPRRDVPPVQPLKAFPTAASVIQVPKRGQVIPAGDPLSMSQGDVSLPFRRSNPSAASLYASTLSPPGSRSMSPSGRGSPSQYLANTVFDVSQGRGLPENASDSPGEPLNLVLRAFVPHVAVYPSADTEALVREKGFKNGLCELLRPFGERINGKVNVRDSNGVSRIAEDFSIRFTNQSAETDDDSIPLPRSDWMTAAEELYDIKRSEDDEDFDDPSQYIFESDATAIRTFVKEMVTQSIVPTMERHMSVWNDQVASRRRGITGKFMNLSRKWTGFGGGGRTSVGGGASSKDMYDPAGFYHATAAEAIMRKLADFAFMLRDWKLAYSTYDLLRPDFSEAKAWKYYAAANEMAAISMLMMPQQLTSKTRSETIDQMLESAFYSYQTRCSSPYGALRSLTLGLELLRLRGGSNVDDAGRWGLRLLESRIPGRVGDALTKERLAICYASKTGIGSWNWGSRRRKSAAWSVLAAEAWAEQSKFIPAQRCLTEAQKTYRPREAEDEATTQFATAMAYVDGLQRELADRLGHADEAADESAFEASQSDIDEESEALTDMRARRPSTIALGGLETAPLRTEQPDVSAPDAVSQEGFD</sequence>
<dbReference type="GeneID" id="30023881"/>
<feature type="region of interest" description="Disordered" evidence="1">
    <location>
        <begin position="1"/>
        <end position="20"/>
    </location>
</feature>
<gene>
    <name evidence="2" type="ORF">ISF_07589</name>
</gene>
<dbReference type="GO" id="GO:1990072">
    <property type="term" value="C:TRAPPIII protein complex"/>
    <property type="evidence" value="ECO:0007669"/>
    <property type="project" value="TreeGrafter"/>
</dbReference>
<dbReference type="Proteomes" id="UP000076744">
    <property type="component" value="Unassembled WGS sequence"/>
</dbReference>
<feature type="compositionally biased region" description="Polar residues" evidence="1">
    <location>
        <begin position="53"/>
        <end position="65"/>
    </location>
</feature>